<dbReference type="OrthoDB" id="4794873at2759"/>
<gene>
    <name evidence="2" type="ORF">ONB1V03_LOCUS3593</name>
</gene>
<keyword evidence="3" id="KW-1185">Reference proteome</keyword>
<sequence length="153" mass="17461">MLNSWPELPPTGFLSGTLTHFGDYDQCLNIPPNPVIDTPQYCLIDISLPLPKPIGSHHSFYHIVNVLPPKLNNSVANNNDDNVFVKFSKNASFFYWMFIRLGICVPNKCLPSDVHNIAYSEKVFRMKTVLNEPLNQPFLQAYYSVETFFFVSS</sequence>
<dbReference type="EMBL" id="OC915919">
    <property type="protein sequence ID" value="CAD7642438.1"/>
    <property type="molecule type" value="Genomic_DNA"/>
</dbReference>
<protein>
    <recommendedName>
        <fullName evidence="1">Nose resistant-to-fluoxetine protein N-terminal domain-containing protein</fullName>
    </recommendedName>
</protein>
<accession>A0A7R9LL14</accession>
<dbReference type="InterPro" id="IPR052728">
    <property type="entry name" value="O2_lipid_transport_reg"/>
</dbReference>
<organism evidence="2">
    <name type="scientific">Oppiella nova</name>
    <dbReference type="NCBI Taxonomy" id="334625"/>
    <lineage>
        <taxon>Eukaryota</taxon>
        <taxon>Metazoa</taxon>
        <taxon>Ecdysozoa</taxon>
        <taxon>Arthropoda</taxon>
        <taxon>Chelicerata</taxon>
        <taxon>Arachnida</taxon>
        <taxon>Acari</taxon>
        <taxon>Acariformes</taxon>
        <taxon>Sarcoptiformes</taxon>
        <taxon>Oribatida</taxon>
        <taxon>Brachypylina</taxon>
        <taxon>Oppioidea</taxon>
        <taxon>Oppiidae</taxon>
        <taxon>Oppiella</taxon>
    </lineage>
</organism>
<proteinExistence type="predicted"/>
<evidence type="ECO:0000313" key="2">
    <source>
        <dbReference type="EMBL" id="CAD7642438.1"/>
    </source>
</evidence>
<feature type="domain" description="Nose resistant-to-fluoxetine protein N-terminal" evidence="1">
    <location>
        <begin position="1"/>
        <end position="117"/>
    </location>
</feature>
<evidence type="ECO:0000313" key="3">
    <source>
        <dbReference type="Proteomes" id="UP000728032"/>
    </source>
</evidence>
<dbReference type="PANTHER" id="PTHR11161">
    <property type="entry name" value="O-ACYLTRANSFERASE"/>
    <property type="match status" value="1"/>
</dbReference>
<dbReference type="Pfam" id="PF20146">
    <property type="entry name" value="NRF"/>
    <property type="match status" value="1"/>
</dbReference>
<dbReference type="PANTHER" id="PTHR11161:SF0">
    <property type="entry name" value="O-ACYLTRANSFERASE LIKE PROTEIN"/>
    <property type="match status" value="1"/>
</dbReference>
<name>A0A7R9LL14_9ACAR</name>
<reference evidence="2" key="1">
    <citation type="submission" date="2020-11" db="EMBL/GenBank/DDBJ databases">
        <authorList>
            <person name="Tran Van P."/>
        </authorList>
    </citation>
    <scope>NUCLEOTIDE SEQUENCE</scope>
</reference>
<dbReference type="InterPro" id="IPR006621">
    <property type="entry name" value="Nose-resist-to-fluoxetine_N"/>
</dbReference>
<dbReference type="AlphaFoldDB" id="A0A7R9LL14"/>
<dbReference type="EMBL" id="CAJPVJ010001094">
    <property type="protein sequence ID" value="CAG2164033.1"/>
    <property type="molecule type" value="Genomic_DNA"/>
</dbReference>
<dbReference type="Proteomes" id="UP000728032">
    <property type="component" value="Unassembled WGS sequence"/>
</dbReference>
<evidence type="ECO:0000259" key="1">
    <source>
        <dbReference type="Pfam" id="PF20146"/>
    </source>
</evidence>